<evidence type="ECO:0000313" key="6">
    <source>
        <dbReference type="EMBL" id="KOO33459.1"/>
    </source>
</evidence>
<dbReference type="PANTHER" id="PTHR14205:SF15">
    <property type="entry name" value="EARP AND GARP COMPLEX-INTERACTING PROTEIN 1"/>
    <property type="match status" value="1"/>
</dbReference>
<evidence type="ECO:0000256" key="3">
    <source>
        <dbReference type="ARBA" id="ARBA00022737"/>
    </source>
</evidence>
<dbReference type="InterPro" id="IPR015943">
    <property type="entry name" value="WD40/YVTN_repeat-like_dom_sf"/>
</dbReference>
<dbReference type="EMBL" id="JWZX01001515">
    <property type="protein sequence ID" value="KOO33459.1"/>
    <property type="molecule type" value="Genomic_DNA"/>
</dbReference>
<dbReference type="AlphaFoldDB" id="A0A0M0K3T9"/>
<accession>A0A0M0K3T9</accession>
<dbReference type="Pfam" id="PF23609">
    <property type="entry name" value="Beta-prop_EIPR1"/>
    <property type="match status" value="1"/>
</dbReference>
<protein>
    <submittedName>
        <fullName evidence="6">Protein tssc1</fullName>
    </submittedName>
</protein>
<dbReference type="PROSITE" id="PS50294">
    <property type="entry name" value="WD_REPEATS_REGION"/>
    <property type="match status" value="1"/>
</dbReference>
<name>A0A0M0K3T9_9EUKA</name>
<gene>
    <name evidence="6" type="ORF">Ctob_010250</name>
</gene>
<dbReference type="InterPro" id="IPR040323">
    <property type="entry name" value="EIPR1"/>
</dbReference>
<dbReference type="SMART" id="SM00320">
    <property type="entry name" value="WD40"/>
    <property type="match status" value="3"/>
</dbReference>
<proteinExistence type="inferred from homology"/>
<organism evidence="6 7">
    <name type="scientific">Chrysochromulina tobinii</name>
    <dbReference type="NCBI Taxonomy" id="1460289"/>
    <lineage>
        <taxon>Eukaryota</taxon>
        <taxon>Haptista</taxon>
        <taxon>Haptophyta</taxon>
        <taxon>Prymnesiophyceae</taxon>
        <taxon>Prymnesiales</taxon>
        <taxon>Chrysochromulinaceae</taxon>
        <taxon>Chrysochromulina</taxon>
    </lineage>
</organism>
<evidence type="ECO:0000256" key="1">
    <source>
        <dbReference type="ARBA" id="ARBA00005672"/>
    </source>
</evidence>
<keyword evidence="7" id="KW-1185">Reference proteome</keyword>
<reference evidence="7" key="1">
    <citation type="journal article" date="2015" name="PLoS Genet.">
        <title>Genome Sequence and Transcriptome Analyses of Chrysochromulina tobin: Metabolic Tools for Enhanced Algal Fitness in the Prominent Order Prymnesiales (Haptophyceae).</title>
        <authorList>
            <person name="Hovde B.T."/>
            <person name="Deodato C.R."/>
            <person name="Hunsperger H.M."/>
            <person name="Ryken S.A."/>
            <person name="Yost W."/>
            <person name="Jha R.K."/>
            <person name="Patterson J."/>
            <person name="Monnat R.J. Jr."/>
            <person name="Barlow S.B."/>
            <person name="Starkenburg S.R."/>
            <person name="Cattolico R.A."/>
        </authorList>
    </citation>
    <scope>NUCLEOTIDE SEQUENCE</scope>
    <source>
        <strain evidence="7">CCMP291</strain>
    </source>
</reference>
<comment type="similarity">
    <text evidence="1">Belongs to the WD repeat EIPR1 family.</text>
</comment>
<dbReference type="OrthoDB" id="196957at2759"/>
<comment type="caution">
    <text evidence="6">The sequence shown here is derived from an EMBL/GenBank/DDBJ whole genome shotgun (WGS) entry which is preliminary data.</text>
</comment>
<sequence length="376" mass="40344">MFAAAGGASVSSYQLPNKQARVLVALEGDTDRTRFVVGSTELKGDNEVHVLQFNEDTNEVVCLKAFAHPNEVWSCATCPAPEHAELMCTTYSTGSELKTSLWRMTGVAAAAAAETSTGPPPLSQLDELAQLGAAPLGEHLGVIWNAVLPEQIVELCRNRLSLVTLAHGAVSSSTAESAATAPPIEGKSFSCARWDPHHAHSLGVGCGGALLSIDTRSMKLAHTVAEAHSQRVRAVDYNPNKPYVVLSCGDDYAIRYWDLRKPSDALLSVKAHSHWTTSACYNRFHDQLVLSSGTDYLVKLWRAESVSSAPPAVDAEEPENPDGEADGLVKAFEDHDTSVFAVAWSAADAWIFASLSLDGKTVINHVPPAEKYKILL</sequence>
<feature type="repeat" description="WD" evidence="4">
    <location>
        <begin position="225"/>
        <end position="267"/>
    </location>
</feature>
<dbReference type="SUPFAM" id="SSF50978">
    <property type="entry name" value="WD40 repeat-like"/>
    <property type="match status" value="1"/>
</dbReference>
<dbReference type="Proteomes" id="UP000037460">
    <property type="component" value="Unassembled WGS sequence"/>
</dbReference>
<dbReference type="InterPro" id="IPR059104">
    <property type="entry name" value="Beta-prop_EIPR1-like"/>
</dbReference>
<dbReference type="GO" id="GO:0016567">
    <property type="term" value="P:protein ubiquitination"/>
    <property type="evidence" value="ECO:0007669"/>
    <property type="project" value="TreeGrafter"/>
</dbReference>
<keyword evidence="2 4" id="KW-0853">WD repeat</keyword>
<dbReference type="PANTHER" id="PTHR14205">
    <property type="entry name" value="WD-REPEAT PROTEIN"/>
    <property type="match status" value="1"/>
</dbReference>
<evidence type="ECO:0000313" key="7">
    <source>
        <dbReference type="Proteomes" id="UP000037460"/>
    </source>
</evidence>
<dbReference type="Gene3D" id="2.130.10.10">
    <property type="entry name" value="YVTN repeat-like/Quinoprotein amine dehydrogenase"/>
    <property type="match status" value="1"/>
</dbReference>
<evidence type="ECO:0000256" key="2">
    <source>
        <dbReference type="ARBA" id="ARBA00022574"/>
    </source>
</evidence>
<evidence type="ECO:0000256" key="4">
    <source>
        <dbReference type="PROSITE-ProRule" id="PRU00221"/>
    </source>
</evidence>
<dbReference type="PROSITE" id="PS50082">
    <property type="entry name" value="WD_REPEATS_2"/>
    <property type="match status" value="1"/>
</dbReference>
<keyword evidence="3" id="KW-0677">Repeat</keyword>
<dbReference type="InterPro" id="IPR036322">
    <property type="entry name" value="WD40_repeat_dom_sf"/>
</dbReference>
<evidence type="ECO:0000259" key="5">
    <source>
        <dbReference type="Pfam" id="PF23609"/>
    </source>
</evidence>
<dbReference type="Pfam" id="PF00400">
    <property type="entry name" value="WD40"/>
    <property type="match status" value="1"/>
</dbReference>
<dbReference type="InterPro" id="IPR001680">
    <property type="entry name" value="WD40_rpt"/>
</dbReference>
<feature type="domain" description="EIPR1-like beta-propeller" evidence="5">
    <location>
        <begin position="13"/>
        <end position="301"/>
    </location>
</feature>